<sequence length="48" mass="5367">MIRLLTRLFGRPDTASIVECRRCGTTLESGDVDRCSECGSSEIVTYRL</sequence>
<gene>
    <name evidence="1" type="ORF">HHUB_6110</name>
</gene>
<name>A0A0U5H9K6_9EURY</name>
<protein>
    <submittedName>
        <fullName evidence="1">Small CPxCG-related zinc finger protein</fullName>
    </submittedName>
</protein>
<organism evidence="1 2">
    <name type="scientific">Halobacterium hubeiense</name>
    <dbReference type="NCBI Taxonomy" id="1407499"/>
    <lineage>
        <taxon>Archaea</taxon>
        <taxon>Methanobacteriati</taxon>
        <taxon>Methanobacteriota</taxon>
        <taxon>Stenosarchaea group</taxon>
        <taxon>Halobacteria</taxon>
        <taxon>Halobacteriales</taxon>
        <taxon>Halobacteriaceae</taxon>
        <taxon>Halobacterium</taxon>
    </lineage>
</organism>
<dbReference type="Proteomes" id="UP000066737">
    <property type="component" value="Plasmid pSTJ003"/>
</dbReference>
<evidence type="ECO:0000313" key="1">
    <source>
        <dbReference type="EMBL" id="CQH65376.1"/>
    </source>
</evidence>
<geneLocation type="plasmid" evidence="2">
    <name>pSTJ003</name>
</geneLocation>
<evidence type="ECO:0000313" key="2">
    <source>
        <dbReference type="Proteomes" id="UP000066737"/>
    </source>
</evidence>
<proteinExistence type="predicted"/>
<reference evidence="2" key="1">
    <citation type="journal article" date="2016" name="Environ. Microbiol.">
        <title>The complete genome of a viable archaeum isolated from 123-million-year-old rock salt.</title>
        <authorList>
            <person name="Jaakkola S.T."/>
            <person name="Pfeiffer F."/>
            <person name="Ravantti J.J."/>
            <person name="Guo Q."/>
            <person name="Liu Y."/>
            <person name="Chen X."/>
            <person name="Ma H."/>
            <person name="Yang C."/>
            <person name="Oksanen H.M."/>
            <person name="Bamford D.H."/>
        </authorList>
    </citation>
    <scope>NUCLEOTIDE SEQUENCE</scope>
    <source>
        <strain evidence="2">JI20-1</strain>
        <plasmid evidence="2">Plasmid pSTJ003</plasmid>
    </source>
</reference>
<keyword evidence="2" id="KW-1185">Reference proteome</keyword>
<dbReference type="KEGG" id="hhb:Hhub_6110"/>
<accession>A0A0U5H9K6</accession>
<dbReference type="AlphaFoldDB" id="A0A0U5H9K6"/>
<dbReference type="EMBL" id="LN831305">
    <property type="protein sequence ID" value="CQH65376.1"/>
    <property type="molecule type" value="Genomic_DNA"/>
</dbReference>